<dbReference type="InterPro" id="IPR001932">
    <property type="entry name" value="PPM-type_phosphatase-like_dom"/>
</dbReference>
<dbReference type="CDD" id="cd06225">
    <property type="entry name" value="HAMP"/>
    <property type="match status" value="1"/>
</dbReference>
<comment type="caution">
    <text evidence="8">The sequence shown here is derived from an EMBL/GenBank/DDBJ whole genome shotgun (WGS) entry which is preliminary data.</text>
</comment>
<dbReference type="Pfam" id="PF00672">
    <property type="entry name" value="HAMP"/>
    <property type="match status" value="1"/>
</dbReference>
<dbReference type="RefSeq" id="WP_084198181.1">
    <property type="nucleotide sequence ID" value="NZ_BMYL01000007.1"/>
</dbReference>
<dbReference type="SMART" id="SM00304">
    <property type="entry name" value="HAMP"/>
    <property type="match status" value="1"/>
</dbReference>
<organism evidence="8 9">
    <name type="scientific">Halioglobus japonicus</name>
    <dbReference type="NCBI Taxonomy" id="930805"/>
    <lineage>
        <taxon>Bacteria</taxon>
        <taxon>Pseudomonadati</taxon>
        <taxon>Pseudomonadota</taxon>
        <taxon>Gammaproteobacteria</taxon>
        <taxon>Cellvibrionales</taxon>
        <taxon>Halieaceae</taxon>
        <taxon>Halioglobus</taxon>
    </lineage>
</organism>
<comment type="subcellular location">
    <subcellularLocation>
        <location evidence="1">Membrane</location>
    </subcellularLocation>
</comment>
<dbReference type="InterPro" id="IPR003660">
    <property type="entry name" value="HAMP_dom"/>
</dbReference>
<sequence length="779" mass="85095">MRGSISTRLIVLITLCTAVIVGGGMLLDYRVSRAEILERLDLESNERVKAVVVDIENWLSGVEAATGFLGQILSQREYSEEGLKQMLRDLVQGNEEIYGAAIALSPNQAESGEGFAPYFFHSDTGIAYANLASREADYQQQPWFRAPIETAKPVWSEPYFDNGGGEALMTTYSVPVYRIDEEGQRFLYAVVTADVLVEDLHRVLQQLHLGEHSNGLLLSTEGMLLSSRQAPEALRHYSEIAIAPENLKPWRDLLDHVRGGQAISREVECPEIEGQCTLRMGTLQSNGWPIGIVYSQNEVLEPLYNYQIKTVIISVCTILGMALVVSLVTHSITRPLSYLSAASANIARGNMDSPLPPAKGNDEIATLVRSFESMSKDLKTYIADLESVTASRSRLEGELAAAREIQMSMLPGAGEARLQQPPVDLWARVEPAKTVGGDLYTYSLNDNHLLLAVGDVSDKGVPAALFMARAISLIQQLSSLSVAPNEAMTWLNNSLERDNPSCMFVTLFLGVLNTTTGELRFATAGHTAPSLLRNNEVTVIDQDTGPALGLIPDQDYPDNLLTLCPADRLAIYTDGIDEAFNSAGEMFGVERFNKQLQNTGALDLAAAGAALFQAVASHAQEQPQSDDITLLLLEPSAGKHGSQRQSFDLAPGLTRRVQSWLEPVLNNWSVPDDAVMEMLLIAEELVTNVQKYGELQAKHEIAVTLRLDGQTLALQVRDPGVAFNPLAQAERADLGADIESAEIGGLGVHLITGLSNRQHYAREGEYNVLTIEKDLPVWT</sequence>
<accession>A0AAP8SMT9</accession>
<dbReference type="GO" id="GO:0016020">
    <property type="term" value="C:membrane"/>
    <property type="evidence" value="ECO:0007669"/>
    <property type="project" value="UniProtKB-SubCell"/>
</dbReference>
<dbReference type="PANTHER" id="PTHR43156">
    <property type="entry name" value="STAGE II SPORULATION PROTEIN E-RELATED"/>
    <property type="match status" value="1"/>
</dbReference>
<dbReference type="PROSITE" id="PS50885">
    <property type="entry name" value="HAMP"/>
    <property type="match status" value="1"/>
</dbReference>
<evidence type="ECO:0000256" key="2">
    <source>
        <dbReference type="ARBA" id="ARBA00022553"/>
    </source>
</evidence>
<dbReference type="Pfam" id="PF13581">
    <property type="entry name" value="HATPase_c_2"/>
    <property type="match status" value="1"/>
</dbReference>
<keyword evidence="3" id="KW-0808">Transferase</keyword>
<dbReference type="SMART" id="SM00331">
    <property type="entry name" value="PP2C_SIG"/>
    <property type="match status" value="1"/>
</dbReference>
<dbReference type="InterPro" id="IPR052016">
    <property type="entry name" value="Bact_Sigma-Reg"/>
</dbReference>
<dbReference type="CDD" id="cd16936">
    <property type="entry name" value="HATPase_RsbW-like"/>
    <property type="match status" value="1"/>
</dbReference>
<keyword evidence="6" id="KW-0812">Transmembrane</keyword>
<dbReference type="GO" id="GO:0007165">
    <property type="term" value="P:signal transduction"/>
    <property type="evidence" value="ECO:0007669"/>
    <property type="project" value="InterPro"/>
</dbReference>
<proteinExistence type="predicted"/>
<dbReference type="KEGG" id="hja:BST95_03525"/>
<evidence type="ECO:0000256" key="5">
    <source>
        <dbReference type="ARBA" id="ARBA00022801"/>
    </source>
</evidence>
<evidence type="ECO:0000256" key="4">
    <source>
        <dbReference type="ARBA" id="ARBA00022777"/>
    </source>
</evidence>
<keyword evidence="6" id="KW-1133">Transmembrane helix</keyword>
<dbReference type="GO" id="GO:0016791">
    <property type="term" value="F:phosphatase activity"/>
    <property type="evidence" value="ECO:0007669"/>
    <property type="project" value="TreeGrafter"/>
</dbReference>
<dbReference type="AlphaFoldDB" id="A0AAP8SMT9"/>
<evidence type="ECO:0000256" key="3">
    <source>
        <dbReference type="ARBA" id="ARBA00022679"/>
    </source>
</evidence>
<dbReference type="SUPFAM" id="SSF158472">
    <property type="entry name" value="HAMP domain-like"/>
    <property type="match status" value="1"/>
</dbReference>
<dbReference type="Pfam" id="PF07228">
    <property type="entry name" value="SpoIIE"/>
    <property type="match status" value="1"/>
</dbReference>
<feature type="transmembrane region" description="Helical" evidence="6">
    <location>
        <begin position="311"/>
        <end position="329"/>
    </location>
</feature>
<keyword evidence="4" id="KW-0418">Kinase</keyword>
<dbReference type="Gene3D" id="3.30.450.20">
    <property type="entry name" value="PAS domain"/>
    <property type="match status" value="1"/>
</dbReference>
<evidence type="ECO:0000256" key="1">
    <source>
        <dbReference type="ARBA" id="ARBA00004370"/>
    </source>
</evidence>
<reference evidence="8 9" key="1">
    <citation type="submission" date="2018-01" db="EMBL/GenBank/DDBJ databases">
        <title>The draft genome sequence of Halioglobus japonicus S1-36.</title>
        <authorList>
            <person name="Du Z.-J."/>
            <person name="Shi M.-J."/>
        </authorList>
    </citation>
    <scope>NUCLEOTIDE SEQUENCE [LARGE SCALE GENOMIC DNA]</scope>
    <source>
        <strain evidence="8 9">S1-36</strain>
    </source>
</reference>
<gene>
    <name evidence="8" type="ORF">C0029_12095</name>
</gene>
<dbReference type="SUPFAM" id="SSF55874">
    <property type="entry name" value="ATPase domain of HSP90 chaperone/DNA topoisomerase II/histidine kinase"/>
    <property type="match status" value="1"/>
</dbReference>
<dbReference type="InterPro" id="IPR036457">
    <property type="entry name" value="PPM-type-like_dom_sf"/>
</dbReference>
<feature type="domain" description="HAMP" evidence="7">
    <location>
        <begin position="330"/>
        <end position="383"/>
    </location>
</feature>
<evidence type="ECO:0000259" key="7">
    <source>
        <dbReference type="PROSITE" id="PS50885"/>
    </source>
</evidence>
<keyword evidence="2" id="KW-0597">Phosphoprotein</keyword>
<dbReference type="InterPro" id="IPR003594">
    <property type="entry name" value="HATPase_dom"/>
</dbReference>
<name>A0AAP8SMT9_9GAMM</name>
<evidence type="ECO:0000313" key="8">
    <source>
        <dbReference type="EMBL" id="PLW85368.1"/>
    </source>
</evidence>
<dbReference type="InterPro" id="IPR036890">
    <property type="entry name" value="HATPase_C_sf"/>
</dbReference>
<dbReference type="EMBL" id="PKUR01000003">
    <property type="protein sequence ID" value="PLW85368.1"/>
    <property type="molecule type" value="Genomic_DNA"/>
</dbReference>
<dbReference type="GO" id="GO:0016301">
    <property type="term" value="F:kinase activity"/>
    <property type="evidence" value="ECO:0007669"/>
    <property type="project" value="UniProtKB-KW"/>
</dbReference>
<keyword evidence="9" id="KW-1185">Reference proteome</keyword>
<evidence type="ECO:0000256" key="6">
    <source>
        <dbReference type="SAM" id="Phobius"/>
    </source>
</evidence>
<dbReference type="Pfam" id="PF22673">
    <property type="entry name" value="MCP-like_PDC_1"/>
    <property type="match status" value="1"/>
</dbReference>
<protein>
    <submittedName>
        <fullName evidence="8">HAMP domain-containing protein</fullName>
    </submittedName>
</protein>
<keyword evidence="5" id="KW-0378">Hydrolase</keyword>
<dbReference type="CDD" id="cd12913">
    <property type="entry name" value="PDC1_MCP_like"/>
    <property type="match status" value="1"/>
</dbReference>
<dbReference type="Gene3D" id="3.30.565.10">
    <property type="entry name" value="Histidine kinase-like ATPase, C-terminal domain"/>
    <property type="match status" value="1"/>
</dbReference>
<dbReference type="SUPFAM" id="SSF81606">
    <property type="entry name" value="PP2C-like"/>
    <property type="match status" value="1"/>
</dbReference>
<evidence type="ECO:0000313" key="9">
    <source>
        <dbReference type="Proteomes" id="UP000235162"/>
    </source>
</evidence>
<dbReference type="Gene3D" id="3.60.40.10">
    <property type="entry name" value="PPM-type phosphatase domain"/>
    <property type="match status" value="1"/>
</dbReference>
<dbReference type="Gene3D" id="6.10.340.10">
    <property type="match status" value="1"/>
</dbReference>
<keyword evidence="6" id="KW-0472">Membrane</keyword>
<dbReference type="Proteomes" id="UP000235162">
    <property type="component" value="Unassembled WGS sequence"/>
</dbReference>
<dbReference type="PANTHER" id="PTHR43156:SF2">
    <property type="entry name" value="STAGE II SPORULATION PROTEIN E"/>
    <property type="match status" value="1"/>
</dbReference>